<dbReference type="EMBL" id="CP147251">
    <property type="protein sequence ID" value="WYJ78371.1"/>
    <property type="molecule type" value="Genomic_DNA"/>
</dbReference>
<dbReference type="SUPFAM" id="SSF56300">
    <property type="entry name" value="Metallo-dependent phosphatases"/>
    <property type="match status" value="1"/>
</dbReference>
<dbReference type="InterPro" id="IPR036615">
    <property type="entry name" value="Mur_ligase_C_dom_sf"/>
</dbReference>
<proteinExistence type="inferred from homology"/>
<dbReference type="Gene3D" id="3.60.21.10">
    <property type="match status" value="1"/>
</dbReference>
<keyword evidence="4" id="KW-1185">Reference proteome</keyword>
<gene>
    <name evidence="3" type="ORF">DOK78_003028</name>
</gene>
<evidence type="ECO:0000313" key="3">
    <source>
        <dbReference type="EMBL" id="WYJ78371.1"/>
    </source>
</evidence>
<dbReference type="Pfam" id="PF09587">
    <property type="entry name" value="PGA_cap"/>
    <property type="match status" value="1"/>
</dbReference>
<dbReference type="InterPro" id="IPR036565">
    <property type="entry name" value="Mur-like_cat_sf"/>
</dbReference>
<dbReference type="SUPFAM" id="SSF53244">
    <property type="entry name" value="MurD-like peptide ligases, peptide-binding domain"/>
    <property type="match status" value="1"/>
</dbReference>
<organism evidence="3 4">
    <name type="scientific">Candidatus Enterococcus lowellii</name>
    <dbReference type="NCBI Taxonomy" id="2230877"/>
    <lineage>
        <taxon>Bacteria</taxon>
        <taxon>Bacillati</taxon>
        <taxon>Bacillota</taxon>
        <taxon>Bacilli</taxon>
        <taxon>Lactobacillales</taxon>
        <taxon>Enterococcaceae</taxon>
        <taxon>Enterococcus</taxon>
    </lineage>
</organism>
<evidence type="ECO:0000256" key="1">
    <source>
        <dbReference type="ARBA" id="ARBA00005662"/>
    </source>
</evidence>
<dbReference type="SMART" id="SM00854">
    <property type="entry name" value="PGA_cap"/>
    <property type="match status" value="1"/>
</dbReference>
<evidence type="ECO:0000259" key="2">
    <source>
        <dbReference type="SMART" id="SM00854"/>
    </source>
</evidence>
<dbReference type="InterPro" id="IPR013221">
    <property type="entry name" value="Mur_ligase_cen"/>
</dbReference>
<accession>A0ABZ2ST63</accession>
<protein>
    <submittedName>
        <fullName evidence="3">UDP-N-acetylmuramoyl-tripeptide-D-alanyl-D-alanine ligase</fullName>
    </submittedName>
</protein>
<dbReference type="SUPFAM" id="SSF53623">
    <property type="entry name" value="MurD-like peptide ligases, catalytic domain"/>
    <property type="match status" value="1"/>
</dbReference>
<reference evidence="3 4" key="2">
    <citation type="submission" date="2024-03" db="EMBL/GenBank/DDBJ databases">
        <title>The Genome Sequence of Enterococcus sp. DIV2402.</title>
        <authorList>
            <consortium name="The Broad Institute Genomics Platform"/>
            <consortium name="The Broad Institute Microbial Omics Core"/>
            <consortium name="The Broad Institute Genomic Center for Infectious Diseases"/>
            <person name="Earl A."/>
            <person name="Manson A."/>
            <person name="Gilmore M."/>
            <person name="Schwartman J."/>
            <person name="Shea T."/>
            <person name="Abouelleil A."/>
            <person name="Cao P."/>
            <person name="Chapman S."/>
            <person name="Cusick C."/>
            <person name="Young S."/>
            <person name="Neafsey D."/>
            <person name="Nusbaum C."/>
            <person name="Birren B."/>
        </authorList>
    </citation>
    <scope>NUCLEOTIDE SEQUENCE [LARGE SCALE GENOMIC DNA]</scope>
    <source>
        <strain evidence="3 4">DIV2402</strain>
    </source>
</reference>
<keyword evidence="3" id="KW-0436">Ligase</keyword>
<dbReference type="GO" id="GO:0016874">
    <property type="term" value="F:ligase activity"/>
    <property type="evidence" value="ECO:0007669"/>
    <property type="project" value="UniProtKB-KW"/>
</dbReference>
<dbReference type="InterPro" id="IPR052169">
    <property type="entry name" value="CW_Biosynth-Accessory"/>
</dbReference>
<feature type="domain" description="Capsule synthesis protein CapA" evidence="2">
    <location>
        <begin position="254"/>
        <end position="508"/>
    </location>
</feature>
<dbReference type="InterPro" id="IPR012338">
    <property type="entry name" value="Beta-lactam/transpept-like"/>
</dbReference>
<dbReference type="Proteomes" id="UP000664701">
    <property type="component" value="Chromosome"/>
</dbReference>
<dbReference type="Gene3D" id="3.90.190.20">
    <property type="entry name" value="Mur ligase, C-terminal domain"/>
    <property type="match status" value="1"/>
</dbReference>
<comment type="similarity">
    <text evidence="1">Belongs to the CapA family.</text>
</comment>
<sequence>MECWENHTYEATALTFSDTKLFNERPTGNRLSPWGVNHLLLYLLILTDLQDKKLSPDQVVTFSRGAMVEKDALRSTHGVRGEERLLIDVLNQAISLNAPDCIRALCQLYGSEKEARKKINQLAIKLNISKKSQISLTGRQANRQKTNLFDYYKVGLAYLKLARSTFSYIKNRIHIIQGKKYQPQSFMDLKGDAIASIFWGDQQSNALIFREVAGQLVCSLVINSQNYIQTVELALLTSLVSDEKIEEIELENPIINILADTYFGEFYTKKRKLKNQADALQKYGYAHSFEKLSKKMKKEDFNIVTYEGVLIKPNEPCYNERKVFYLGGDKEKTIKELKNRFVKMINLGNNHAKDYGEEALLDTIDSLKAAEISTIGSGENLSDAIKPVIVTYGNQKLAFFSGYWHRNGRDLDFDFYATNRSGVTTLDGILLEEIKQFKNRNPQTQVVVFAHWGVDFKNVLVSQRQLAKILVEKGADLIIGSGPHKIQEVEEIDGTRVFYSIGNGIFNNNGLEFTKPENFPYGYFLKWNIQKNKIQIYPFWNFNLDTFWQPYFINEKDRQTVIQDIETLNSNKLLTSAKKDEAGHLYYEIDAFKRKTQTANENSKWLEWFDQNLKGYFLQSDIIPDFNFDFMSIDPKVIEETQCENAVYVSLSKEDLKNMIYLPNWNPLHRNEQLLNSNAIHKIGLIITDTPIEQYKDSIPQYIVENGLQTASLLADCMTENASGKMVTITGSAGKSSVRMLLEQLLEKEKPTSNTGNSSLHLPNLDIALSLITNPTIALIEASVGCMNRLGYGNETYRYRSDVAIMTSYGNAHAKYGVERNLSCKTELFRHTKNGATAIINGDIEEKYLWKILREANSQNLQIKTYSLTDSTADCCLVERIITRDDSEITVSLNRHLYTFKVVADNLGRIQNIMASLLAIDALGYAVNDYIHCFQEYHNLPRNLEKCVIENEDMKVTLIDDTHNSSILALKNGLQTFKEKRKFYTGNSLLVLGEVADLGEISFQEHYKLKEMIQDSPADQIFLCGKAFQQLANELPEIQWFEEKELIAKEVEKYIEDDSFIFIKGSSLSKFYTVAEQLKQYSVKQEAIP</sequence>
<dbReference type="PANTHER" id="PTHR33393">
    <property type="entry name" value="POLYGLUTAMINE SYNTHESIS ACCESSORY PROTEIN RV0574C-RELATED"/>
    <property type="match status" value="1"/>
</dbReference>
<dbReference type="InterPro" id="IPR029052">
    <property type="entry name" value="Metallo-depent_PP-like"/>
</dbReference>
<reference evidence="3 4" key="1">
    <citation type="submission" date="2021-03" db="EMBL/GenBank/DDBJ databases">
        <authorList>
            <person name="Gilmore M.S."/>
            <person name="Schwartzman J."/>
            <person name="Van Tyne D."/>
            <person name="Martin M."/>
            <person name="Earl A.M."/>
            <person name="Manson A.L."/>
            <person name="Straub T."/>
            <person name="Salamzade R."/>
            <person name="Saavedra J."/>
            <person name="Lebreton F."/>
            <person name="Prichula J."/>
            <person name="Schaufler K."/>
            <person name="Gaca A."/>
            <person name="Sgardioli B."/>
            <person name="Wagenaar J."/>
            <person name="Strong T."/>
        </authorList>
    </citation>
    <scope>NUCLEOTIDE SEQUENCE [LARGE SCALE GENOMIC DNA]</scope>
    <source>
        <strain evidence="3 4">DIV2402</strain>
    </source>
</reference>
<evidence type="ECO:0000313" key="4">
    <source>
        <dbReference type="Proteomes" id="UP000664701"/>
    </source>
</evidence>
<dbReference type="Gene3D" id="3.40.1190.10">
    <property type="entry name" value="Mur-like, catalytic domain"/>
    <property type="match status" value="1"/>
</dbReference>
<dbReference type="InterPro" id="IPR019079">
    <property type="entry name" value="Capsule_synth_CapA"/>
</dbReference>
<dbReference type="Pfam" id="PF08245">
    <property type="entry name" value="Mur_ligase_M"/>
    <property type="match status" value="1"/>
</dbReference>
<dbReference type="Gene3D" id="3.40.710.10">
    <property type="entry name" value="DD-peptidase/beta-lactamase superfamily"/>
    <property type="match status" value="1"/>
</dbReference>
<name>A0ABZ2ST63_9ENTE</name>
<dbReference type="PANTHER" id="PTHR33393:SF13">
    <property type="entry name" value="PGA BIOSYNTHESIS PROTEIN CAPA"/>
    <property type="match status" value="1"/>
</dbReference>
<dbReference type="RefSeq" id="WP_207871489.1">
    <property type="nucleotide sequence ID" value="NZ_CP147251.1"/>
</dbReference>